<keyword evidence="12" id="KW-1185">Reference proteome</keyword>
<dbReference type="PANTHER" id="PTHR21090:SF5">
    <property type="entry name" value="PENTAFUNCTIONAL AROM POLYPEPTIDE"/>
    <property type="match status" value="1"/>
</dbReference>
<feature type="binding site" evidence="8">
    <location>
        <position position="183"/>
    </location>
    <ligand>
        <name>phosphoenolpyruvate</name>
        <dbReference type="ChEBI" id="CHEBI:58702"/>
    </ligand>
</feature>
<dbReference type="GO" id="GO:0009423">
    <property type="term" value="P:chorismate biosynthetic process"/>
    <property type="evidence" value="ECO:0007669"/>
    <property type="project" value="UniProtKB-UniRule"/>
</dbReference>
<dbReference type="SUPFAM" id="SSF55205">
    <property type="entry name" value="EPT/RTPC-like"/>
    <property type="match status" value="1"/>
</dbReference>
<dbReference type="GO" id="GO:0009073">
    <property type="term" value="P:aromatic amino acid family biosynthetic process"/>
    <property type="evidence" value="ECO:0007669"/>
    <property type="project" value="UniProtKB-KW"/>
</dbReference>
<dbReference type="FunFam" id="3.65.10.10:FF:000011">
    <property type="entry name" value="3-phosphoshikimate 1-carboxyvinyltransferase"/>
    <property type="match status" value="1"/>
</dbReference>
<evidence type="ECO:0000256" key="2">
    <source>
        <dbReference type="ARBA" id="ARBA00009948"/>
    </source>
</evidence>
<name>A0A5E3ZYH9_9ACTN</name>
<evidence type="ECO:0000259" key="10">
    <source>
        <dbReference type="Pfam" id="PF00275"/>
    </source>
</evidence>
<feature type="binding site" evidence="8">
    <location>
        <position position="357"/>
    </location>
    <ligand>
        <name>phosphoenolpyruvate</name>
        <dbReference type="ChEBI" id="CHEBI:58702"/>
    </ligand>
</feature>
<dbReference type="InterPro" id="IPR036968">
    <property type="entry name" value="Enolpyruvate_Tfrase_sf"/>
</dbReference>
<evidence type="ECO:0000256" key="9">
    <source>
        <dbReference type="SAM" id="MobiDB-lite"/>
    </source>
</evidence>
<feature type="binding site" evidence="8">
    <location>
        <position position="25"/>
    </location>
    <ligand>
        <name>phosphoenolpyruvate</name>
        <dbReference type="ChEBI" id="CHEBI:58702"/>
    </ligand>
</feature>
<dbReference type="EC" id="2.5.1.19" evidence="8"/>
<evidence type="ECO:0000256" key="4">
    <source>
        <dbReference type="ARBA" id="ARBA00022605"/>
    </source>
</evidence>
<keyword evidence="5 8" id="KW-0808">Transferase</keyword>
<protein>
    <recommendedName>
        <fullName evidence="8">3-phosphoshikimate 1-carboxyvinyltransferase</fullName>
        <ecNumber evidence="8">2.5.1.19</ecNumber>
    </recommendedName>
    <alternativeName>
        <fullName evidence="8">5-enolpyruvylshikimate-3-phosphate synthase</fullName>
        <shortName evidence="8">EPSP synthase</shortName>
        <shortName evidence="8">EPSPS</shortName>
    </alternativeName>
</protein>
<keyword evidence="6 8" id="KW-0057">Aromatic amino acid biosynthesis</keyword>
<evidence type="ECO:0000256" key="3">
    <source>
        <dbReference type="ARBA" id="ARBA00022490"/>
    </source>
</evidence>
<dbReference type="InterPro" id="IPR001986">
    <property type="entry name" value="Enolpyruvate_Tfrase_dom"/>
</dbReference>
<comment type="caution">
    <text evidence="8">Lacks conserved residue(s) required for the propagation of feature annotation.</text>
</comment>
<dbReference type="CDD" id="cd01556">
    <property type="entry name" value="EPSP_synthase"/>
    <property type="match status" value="1"/>
</dbReference>
<dbReference type="UniPathway" id="UPA00053">
    <property type="reaction ID" value="UER00089"/>
</dbReference>
<feature type="binding site" evidence="8">
    <location>
        <position position="353"/>
    </location>
    <ligand>
        <name>3-phosphoshikimate</name>
        <dbReference type="ChEBI" id="CHEBI:145989"/>
    </ligand>
</feature>
<evidence type="ECO:0000256" key="8">
    <source>
        <dbReference type="HAMAP-Rule" id="MF_00210"/>
    </source>
</evidence>
<comment type="pathway">
    <text evidence="1 8">Metabolic intermediate biosynthesis; chorismate biosynthesis; chorismate from D-erythrose 4-phosphate and phosphoenolpyruvate: step 6/7.</text>
</comment>
<comment type="subunit">
    <text evidence="8">Monomer.</text>
</comment>
<dbReference type="PIRSF" id="PIRSF000505">
    <property type="entry name" value="EPSPS"/>
    <property type="match status" value="1"/>
</dbReference>
<comment type="similarity">
    <text evidence="2 8">Belongs to the EPSP synthase family.</text>
</comment>
<evidence type="ECO:0000256" key="6">
    <source>
        <dbReference type="ARBA" id="ARBA00023141"/>
    </source>
</evidence>
<feature type="binding site" evidence="8">
    <location>
        <position position="211"/>
    </location>
    <ligand>
        <name>3-phosphoshikimate</name>
        <dbReference type="ChEBI" id="CHEBI:145989"/>
    </ligand>
</feature>
<evidence type="ECO:0000313" key="11">
    <source>
        <dbReference type="EMBL" id="VHO01322.1"/>
    </source>
</evidence>
<dbReference type="PROSITE" id="PS00885">
    <property type="entry name" value="EPSP_SYNTHASE_2"/>
    <property type="match status" value="1"/>
</dbReference>
<dbReference type="AlphaFoldDB" id="A0A5E3ZYH9"/>
<dbReference type="InterPro" id="IPR013792">
    <property type="entry name" value="RNA3'P_cycl/enolpyr_Trfase_a/b"/>
</dbReference>
<dbReference type="GO" id="GO:0005737">
    <property type="term" value="C:cytoplasm"/>
    <property type="evidence" value="ECO:0007669"/>
    <property type="project" value="UniProtKB-SubCell"/>
</dbReference>
<feature type="binding site" evidence="8">
    <location>
        <position position="423"/>
    </location>
    <ligand>
        <name>phosphoenolpyruvate</name>
        <dbReference type="ChEBI" id="CHEBI:58702"/>
    </ligand>
</feature>
<feature type="binding site" evidence="8">
    <location>
        <position position="30"/>
    </location>
    <ligand>
        <name>3-phosphoshikimate</name>
        <dbReference type="ChEBI" id="CHEBI:145989"/>
    </ligand>
</feature>
<keyword evidence="4 8" id="KW-0028">Amino-acid biosynthesis</keyword>
<keyword evidence="3 8" id="KW-0963">Cytoplasm</keyword>
<dbReference type="Pfam" id="PF00275">
    <property type="entry name" value="EPSP_synthase"/>
    <property type="match status" value="1"/>
</dbReference>
<dbReference type="HAMAP" id="MF_00210">
    <property type="entry name" value="EPSP_synth"/>
    <property type="match status" value="1"/>
</dbReference>
<dbReference type="FunFam" id="3.65.10.10:FF:000010">
    <property type="entry name" value="3-phosphoshikimate 1-carboxyvinyltransferase"/>
    <property type="match status" value="1"/>
</dbReference>
<dbReference type="Proteomes" id="UP000324288">
    <property type="component" value="Chromosome"/>
</dbReference>
<feature type="binding site" evidence="8">
    <location>
        <position position="182"/>
    </location>
    <ligand>
        <name>3-phosphoshikimate</name>
        <dbReference type="ChEBI" id="CHEBI:145989"/>
    </ligand>
</feature>
<feature type="binding site" evidence="8">
    <location>
        <position position="181"/>
    </location>
    <ligand>
        <name>3-phosphoshikimate</name>
        <dbReference type="ChEBI" id="CHEBI:145989"/>
    </ligand>
</feature>
<sequence>MSPTLYAAPYGATPVSATVHVPGSKSITNRALLLAALADGPSTITGALRSRDTDLMIEALRSLGTEIIDVIPDNARDSYITQVGKRPRATTLHVIPHPLTGGHVYCGLAGTLMRFLPGVAALATGDTYFDGDEQAKQRPLATVLDALRDLGATIAGNNLPFTVSGTGTVHGGHVTIDASASSQFVSGLMLCGARFTHGVCIHHAGDKGVPSQPHLVMTMDMLAKHGIHVDTTTPNTWLVPAGTLHAYDWMVEPDLSNATPFLAAAAVTGGSVTIADWPTDTTQPGNSIRDILTQMGCRVELSEAGLTVTGPRQLHGITLDMHSMGELAPTVAALAACADSPTELSGIAHLRGHETNRLNALVVEINRLGGNAEETPDGLIIRPAQLQGAEWRSYADHRMATAGAIVGLHVPGVTVHDIETTSKTLPGFAAAWSTLTSTDKPPLEQVHTSTSTSTSSAPQHTMEVWL</sequence>
<dbReference type="GO" id="GO:0008652">
    <property type="term" value="P:amino acid biosynthetic process"/>
    <property type="evidence" value="ECO:0007669"/>
    <property type="project" value="UniProtKB-KW"/>
</dbReference>
<feature type="region of interest" description="Disordered" evidence="9">
    <location>
        <begin position="439"/>
        <end position="466"/>
    </location>
</feature>
<dbReference type="RefSeq" id="WP_148417763.1">
    <property type="nucleotide sequence ID" value="NZ_CAJPTR010000005.1"/>
</dbReference>
<comment type="catalytic activity">
    <reaction evidence="7">
        <text>3-phosphoshikimate + phosphoenolpyruvate = 5-O-(1-carboxyvinyl)-3-phosphoshikimate + phosphate</text>
        <dbReference type="Rhea" id="RHEA:21256"/>
        <dbReference type="ChEBI" id="CHEBI:43474"/>
        <dbReference type="ChEBI" id="CHEBI:57701"/>
        <dbReference type="ChEBI" id="CHEBI:58702"/>
        <dbReference type="ChEBI" id="CHEBI:145989"/>
        <dbReference type="EC" id="2.5.1.19"/>
    </reaction>
    <physiologicalReaction direction="left-to-right" evidence="7">
        <dbReference type="Rhea" id="RHEA:21257"/>
    </physiologicalReaction>
</comment>
<dbReference type="InterPro" id="IPR023193">
    <property type="entry name" value="EPSP_synthase_CS"/>
</dbReference>
<dbReference type="PANTHER" id="PTHR21090">
    <property type="entry name" value="AROM/DEHYDROQUINATE SYNTHASE"/>
    <property type="match status" value="1"/>
</dbReference>
<dbReference type="GO" id="GO:0003866">
    <property type="term" value="F:3-phosphoshikimate 1-carboxyvinyltransferase activity"/>
    <property type="evidence" value="ECO:0007669"/>
    <property type="project" value="UniProtKB-UniRule"/>
</dbReference>
<feature type="binding site" evidence="8">
    <location>
        <position position="183"/>
    </location>
    <ligand>
        <name>3-phosphoshikimate</name>
        <dbReference type="ChEBI" id="CHEBI:145989"/>
    </ligand>
</feature>
<dbReference type="NCBIfam" id="TIGR01356">
    <property type="entry name" value="aroA"/>
    <property type="match status" value="1"/>
</dbReference>
<evidence type="ECO:0000256" key="7">
    <source>
        <dbReference type="ARBA" id="ARBA00044633"/>
    </source>
</evidence>
<proteinExistence type="inferred from homology"/>
<dbReference type="InterPro" id="IPR006264">
    <property type="entry name" value="EPSP_synthase"/>
</dbReference>
<feature type="active site" description="Proton acceptor" evidence="8">
    <location>
        <position position="326"/>
    </location>
</feature>
<dbReference type="EMBL" id="LR584267">
    <property type="protein sequence ID" value="VHO01322.1"/>
    <property type="molecule type" value="Genomic_DNA"/>
</dbReference>
<feature type="binding site" evidence="8">
    <location>
        <position position="110"/>
    </location>
    <ligand>
        <name>phosphoenolpyruvate</name>
        <dbReference type="ChEBI" id="CHEBI:58702"/>
    </ligand>
</feature>
<evidence type="ECO:0000256" key="5">
    <source>
        <dbReference type="ARBA" id="ARBA00022679"/>
    </source>
</evidence>
<feature type="binding site" evidence="8">
    <location>
        <position position="26"/>
    </location>
    <ligand>
        <name>3-phosphoshikimate</name>
        <dbReference type="ChEBI" id="CHEBI:145989"/>
    </ligand>
</feature>
<feature type="binding site" evidence="8">
    <location>
        <position position="138"/>
    </location>
    <ligand>
        <name>phosphoenolpyruvate</name>
        <dbReference type="ChEBI" id="CHEBI:58702"/>
    </ligand>
</feature>
<reference evidence="11 12" key="1">
    <citation type="submission" date="2019-04" db="EMBL/GenBank/DDBJ databases">
        <authorList>
            <person name="Seth-Smith MB H."/>
            <person name="Seth-Smith H."/>
        </authorList>
    </citation>
    <scope>NUCLEOTIDE SEQUENCE [LARGE SCALE GENOMIC DNA]</scope>
    <source>
        <strain evidence="11">USB-603019</strain>
    </source>
</reference>
<evidence type="ECO:0000313" key="12">
    <source>
        <dbReference type="Proteomes" id="UP000324288"/>
    </source>
</evidence>
<comment type="subcellular location">
    <subcellularLocation>
        <location evidence="8">Cytoplasm</location>
    </subcellularLocation>
</comment>
<evidence type="ECO:0000256" key="1">
    <source>
        <dbReference type="ARBA" id="ARBA00004811"/>
    </source>
</evidence>
<comment type="function">
    <text evidence="8">Catalyzes the transfer of the enolpyruvyl moiety of phosphoenolpyruvate (PEP) to the 5-hydroxyl of shikimate-3-phosphate (S3P) to produce enolpyruvyl shikimate-3-phosphate and inorganic phosphate.</text>
</comment>
<accession>A0A5E3ZYH9</accession>
<organism evidence="11 12">
    <name type="scientific">Lawsonella clevelandensis</name>
    <dbReference type="NCBI Taxonomy" id="1528099"/>
    <lineage>
        <taxon>Bacteria</taxon>
        <taxon>Bacillati</taxon>
        <taxon>Actinomycetota</taxon>
        <taxon>Actinomycetes</taxon>
        <taxon>Mycobacteriales</taxon>
        <taxon>Lawsonellaceae</taxon>
        <taxon>Lawsonella</taxon>
    </lineage>
</organism>
<dbReference type="Gene3D" id="3.65.10.10">
    <property type="entry name" value="Enolpyruvate transferase domain"/>
    <property type="match status" value="2"/>
</dbReference>
<feature type="binding site" evidence="8">
    <location>
        <position position="398"/>
    </location>
    <ligand>
        <name>phosphoenolpyruvate</name>
        <dbReference type="ChEBI" id="CHEBI:58702"/>
    </ligand>
</feature>
<feature type="binding site" evidence="8">
    <location>
        <position position="25"/>
    </location>
    <ligand>
        <name>3-phosphoshikimate</name>
        <dbReference type="ChEBI" id="CHEBI:145989"/>
    </ligand>
</feature>
<feature type="binding site" evidence="8">
    <location>
        <position position="326"/>
    </location>
    <ligand>
        <name>3-phosphoshikimate</name>
        <dbReference type="ChEBI" id="CHEBI:145989"/>
    </ligand>
</feature>
<gene>
    <name evidence="8 11" type="primary">aroA</name>
    <name evidence="11" type="ORF">LC603019_01295</name>
</gene>
<feature type="domain" description="Enolpyruvate transferase" evidence="10">
    <location>
        <begin position="11"/>
        <end position="429"/>
    </location>
</feature>